<keyword evidence="3" id="KW-1185">Reference proteome</keyword>
<feature type="signal peptide" evidence="1">
    <location>
        <begin position="1"/>
        <end position="19"/>
    </location>
</feature>
<proteinExistence type="predicted"/>
<dbReference type="EMBL" id="QAPG01010715">
    <property type="protein sequence ID" value="TDZ12809.1"/>
    <property type="molecule type" value="Genomic_DNA"/>
</dbReference>
<organism evidence="2 3">
    <name type="scientific">Colletotrichum spinosum</name>
    <dbReference type="NCBI Taxonomy" id="1347390"/>
    <lineage>
        <taxon>Eukaryota</taxon>
        <taxon>Fungi</taxon>
        <taxon>Dikarya</taxon>
        <taxon>Ascomycota</taxon>
        <taxon>Pezizomycotina</taxon>
        <taxon>Sordariomycetes</taxon>
        <taxon>Hypocreomycetidae</taxon>
        <taxon>Glomerellales</taxon>
        <taxon>Glomerellaceae</taxon>
        <taxon>Colletotrichum</taxon>
        <taxon>Colletotrichum orbiculare species complex</taxon>
    </lineage>
</organism>
<gene>
    <name evidence="2" type="ORF">C8035_v000282</name>
</gene>
<accession>A0A4R8PKM8</accession>
<evidence type="ECO:0000313" key="3">
    <source>
        <dbReference type="Proteomes" id="UP000295083"/>
    </source>
</evidence>
<dbReference type="Proteomes" id="UP000295083">
    <property type="component" value="Unassembled WGS sequence"/>
</dbReference>
<dbReference type="AlphaFoldDB" id="A0A4R8PKM8"/>
<feature type="chain" id="PRO_5020852028" evidence="1">
    <location>
        <begin position="20"/>
        <end position="232"/>
    </location>
</feature>
<evidence type="ECO:0000256" key="1">
    <source>
        <dbReference type="SAM" id="SignalP"/>
    </source>
</evidence>
<evidence type="ECO:0000313" key="2">
    <source>
        <dbReference type="EMBL" id="TDZ12809.1"/>
    </source>
</evidence>
<comment type="caution">
    <text evidence="2">The sequence shown here is derived from an EMBL/GenBank/DDBJ whole genome shotgun (WGS) entry which is preliminary data.</text>
</comment>
<sequence length="232" mass="25321">MVFFATFLPLSLLASAALASPILHTRNNNNDDDNNNNNNNNNATAIILAVAPKSASCDGVTSFPEECATAQHVAQYLPQALAKYNIYTPGEIAGVISLMALETGEFRYNRNHFPGRPGQGTRNMQMPDFNLKYALSVPELRPRAEQLAAGAADASSFSNETKDAILDLVVPDQYTWGSAPWFLATECDQDVRDGLAEGTQRGYTLYMECIGTAATEERIEYWTKAKTAFGLP</sequence>
<reference evidence="2 3" key="1">
    <citation type="submission" date="2018-11" db="EMBL/GenBank/DDBJ databases">
        <title>Genome sequence and assembly of Colletotrichum spinosum.</title>
        <authorList>
            <person name="Gan P."/>
            <person name="Shirasu K."/>
        </authorList>
    </citation>
    <scope>NUCLEOTIDE SEQUENCE [LARGE SCALE GENOMIC DNA]</scope>
    <source>
        <strain evidence="2 3">CBS 515.97</strain>
    </source>
</reference>
<name>A0A4R8PKM8_9PEZI</name>
<protein>
    <submittedName>
        <fullName evidence="2">Uncharacterized protein</fullName>
    </submittedName>
</protein>
<keyword evidence="1" id="KW-0732">Signal</keyword>